<dbReference type="EMBL" id="CAIIUA010000001">
    <property type="protein sequence ID" value="CAC9200301.1"/>
    <property type="molecule type" value="Genomic_DNA"/>
</dbReference>
<keyword evidence="4 8" id="KW-0812">Transmembrane</keyword>
<feature type="transmembrane region" description="Helical" evidence="8">
    <location>
        <begin position="166"/>
        <end position="185"/>
    </location>
</feature>
<feature type="transmembrane region" description="Helical" evidence="8">
    <location>
        <begin position="37"/>
        <end position="54"/>
    </location>
</feature>
<evidence type="ECO:0000313" key="13">
    <source>
        <dbReference type="Proteomes" id="UP000837205"/>
    </source>
</evidence>
<keyword evidence="13" id="KW-1185">Reference proteome</keyword>
<comment type="caution">
    <text evidence="10">The sequence shown here is derived from an EMBL/GenBank/DDBJ whole genome shotgun (WGS) entry which is preliminary data.</text>
</comment>
<evidence type="ECO:0000256" key="4">
    <source>
        <dbReference type="ARBA" id="ARBA00022692"/>
    </source>
</evidence>
<dbReference type="PANTHER" id="PTHR30443:SF4">
    <property type="entry name" value="PHOSPHOETHANOLAMINE TRANSFERASE OPGE-RELATED"/>
    <property type="match status" value="1"/>
</dbReference>
<dbReference type="AlphaFoldDB" id="A0A9N8CQ32"/>
<evidence type="ECO:0000256" key="3">
    <source>
        <dbReference type="ARBA" id="ARBA00022679"/>
    </source>
</evidence>
<feature type="domain" description="Sulfatase N-terminal" evidence="9">
    <location>
        <begin position="243"/>
        <end position="480"/>
    </location>
</feature>
<dbReference type="PANTHER" id="PTHR30443">
    <property type="entry name" value="INNER MEMBRANE PROTEIN"/>
    <property type="match status" value="1"/>
</dbReference>
<evidence type="ECO:0000256" key="1">
    <source>
        <dbReference type="ARBA" id="ARBA00004651"/>
    </source>
</evidence>
<dbReference type="GO" id="GO:0005886">
    <property type="term" value="C:plasma membrane"/>
    <property type="evidence" value="ECO:0007669"/>
    <property type="project" value="UniProtKB-SubCell"/>
</dbReference>
<feature type="transmembrane region" description="Helical" evidence="8">
    <location>
        <begin position="84"/>
        <end position="105"/>
    </location>
</feature>
<keyword evidence="3 10" id="KW-0808">Transferase</keyword>
<proteinExistence type="inferred from homology"/>
<evidence type="ECO:0000259" key="9">
    <source>
        <dbReference type="Pfam" id="PF00884"/>
    </source>
</evidence>
<dbReference type="Pfam" id="PF00884">
    <property type="entry name" value="Sulfatase"/>
    <property type="match status" value="1"/>
</dbReference>
<keyword evidence="2" id="KW-1003">Cell membrane</keyword>
<dbReference type="InterPro" id="IPR000917">
    <property type="entry name" value="Sulfatase_N"/>
</dbReference>
<dbReference type="InterPro" id="IPR040423">
    <property type="entry name" value="PEA_transferase"/>
</dbReference>
<feature type="transmembrane region" description="Helical" evidence="8">
    <location>
        <begin position="134"/>
        <end position="154"/>
    </location>
</feature>
<keyword evidence="6 8" id="KW-0472">Membrane</keyword>
<dbReference type="GO" id="GO:0016776">
    <property type="term" value="F:phosphotransferase activity, phosphate group as acceptor"/>
    <property type="evidence" value="ECO:0007669"/>
    <property type="project" value="TreeGrafter"/>
</dbReference>
<dbReference type="Proteomes" id="UP000834503">
    <property type="component" value="Unassembled WGS sequence"/>
</dbReference>
<dbReference type="EMBL" id="CAHPQX010000010">
    <property type="protein sequence ID" value="CAB5553195.1"/>
    <property type="molecule type" value="Genomic_DNA"/>
</dbReference>
<evidence type="ECO:0000256" key="5">
    <source>
        <dbReference type="ARBA" id="ARBA00022989"/>
    </source>
</evidence>
<dbReference type="CDD" id="cd16017">
    <property type="entry name" value="LptA"/>
    <property type="match status" value="1"/>
</dbReference>
<reference evidence="10" key="1">
    <citation type="submission" date="2020-05" db="EMBL/GenBank/DDBJ databases">
        <authorList>
            <person name="Delgado-Blas J."/>
        </authorList>
    </citation>
    <scope>NUCLEOTIDE SEQUENCE</scope>
    <source>
        <strain evidence="10">BB1459</strain>
        <strain evidence="11">BB1480</strain>
    </source>
</reference>
<dbReference type="RefSeq" id="WP_308196502.1">
    <property type="nucleotide sequence ID" value="NZ_CAHPQT010000007.1"/>
</dbReference>
<evidence type="ECO:0000313" key="10">
    <source>
        <dbReference type="EMBL" id="CAB5553195.1"/>
    </source>
</evidence>
<comment type="similarity">
    <text evidence="7">Belongs to the phosphoethanolamine transferase family.</text>
</comment>
<dbReference type="SUPFAM" id="SSF53649">
    <property type="entry name" value="Alkaline phosphatase-like"/>
    <property type="match status" value="1"/>
</dbReference>
<protein>
    <submittedName>
        <fullName evidence="10">Phosphoethanolamine transferase yhbX</fullName>
        <ecNumber evidence="10">2.7.-.-</ecNumber>
    </submittedName>
</protein>
<gene>
    <name evidence="10" type="primary">yhbX</name>
    <name evidence="10" type="ORF">GHA_02533</name>
    <name evidence="11" type="ORF">TML_02351</name>
</gene>
<dbReference type="InterPro" id="IPR017850">
    <property type="entry name" value="Alkaline_phosphatase_core_sf"/>
</dbReference>
<keyword evidence="5 8" id="KW-1133">Transmembrane helix</keyword>
<accession>A0A9N8CQ32</accession>
<sequence>MFKTYFVCQDIWVHKLKIMSIQFNLQMVRSGLRPLKIIPLIISVLIIASVNILTAKYNTVINRTLVFFMIMLSLRCLQYVFFRNILAALILIPVAADITLQLHAWNNYNSEFSYGFALSVLNTTPSEAIAMLRLYWRDCVTFFTLVMFFIYSINTGARPVPYRFRHYPIVILGLIIFFLFSQAYLHQIRKSNVESLVQRVIRSTPVSTGKEFMQAMQDNAIISDIGTNIPNYKITVTDTGIENYILIVGESARALNMGIYGYTRDTTPELIKQKQQLLLFHNAIAPAPVTIMAVPLALTADSVQARHPRNYSDNIINITNQAGYDTYWYSRQGNGGAHNNIITGIAMNAHQHEWIEYGYDEALLPLLHKALQKPGKKLIVLHLYGSHEPSCQRFPESHTVLFGQSKADDCYDNSIRYTDELMGTIFNALENTRSSVMYFSDHALIRDPARSVVYSHGGVRPPKEALQIPMYIWYSHLVDEKTKFTGDYNTPWSSDDLNSLAELWLGIHRQGNAKKSMKSWLINYQKEIFIMDTTGKKYHWNDVR</sequence>
<evidence type="ECO:0000256" key="7">
    <source>
        <dbReference type="ARBA" id="ARBA00038481"/>
    </source>
</evidence>
<evidence type="ECO:0000313" key="12">
    <source>
        <dbReference type="Proteomes" id="UP000834503"/>
    </source>
</evidence>
<comment type="subcellular location">
    <subcellularLocation>
        <location evidence="1">Cell membrane</location>
        <topology evidence="1">Multi-pass membrane protein</topology>
    </subcellularLocation>
</comment>
<evidence type="ECO:0000313" key="11">
    <source>
        <dbReference type="EMBL" id="CAC9200301.1"/>
    </source>
</evidence>
<evidence type="ECO:0000256" key="8">
    <source>
        <dbReference type="SAM" id="Phobius"/>
    </source>
</evidence>
<evidence type="ECO:0000256" key="2">
    <source>
        <dbReference type="ARBA" id="ARBA00022475"/>
    </source>
</evidence>
<evidence type="ECO:0000256" key="6">
    <source>
        <dbReference type="ARBA" id="ARBA00023136"/>
    </source>
</evidence>
<name>A0A9N8CQ32_9ENTR</name>
<dbReference type="EC" id="2.7.-.-" evidence="10"/>
<dbReference type="GO" id="GO:0009244">
    <property type="term" value="P:lipopolysaccharide core region biosynthetic process"/>
    <property type="evidence" value="ECO:0007669"/>
    <property type="project" value="TreeGrafter"/>
</dbReference>
<dbReference type="Proteomes" id="UP000837205">
    <property type="component" value="Unassembled WGS sequence"/>
</dbReference>
<dbReference type="InterPro" id="IPR058130">
    <property type="entry name" value="PEA_transf_C"/>
</dbReference>
<dbReference type="Gene3D" id="3.40.720.10">
    <property type="entry name" value="Alkaline Phosphatase, subunit A"/>
    <property type="match status" value="1"/>
</dbReference>
<organism evidence="10 12">
    <name type="scientific">Citrobacter werkmanii</name>
    <dbReference type="NCBI Taxonomy" id="67827"/>
    <lineage>
        <taxon>Bacteria</taxon>
        <taxon>Pseudomonadati</taxon>
        <taxon>Pseudomonadota</taxon>
        <taxon>Gammaproteobacteria</taxon>
        <taxon>Enterobacterales</taxon>
        <taxon>Enterobacteriaceae</taxon>
        <taxon>Citrobacter</taxon>
        <taxon>Citrobacter freundii complex</taxon>
    </lineage>
</organism>